<evidence type="ECO:0000313" key="2">
    <source>
        <dbReference type="EMBL" id="CAH0054577.1"/>
    </source>
</evidence>
<name>A0A9P0EM54_9HYPO</name>
<accession>A0A9P0EM54</accession>
<gene>
    <name evidence="2" type="ORF">CSOL1703_00016642</name>
</gene>
<dbReference type="Gene3D" id="3.10.180.10">
    <property type="entry name" value="2,3-Dihydroxybiphenyl 1,2-Dioxygenase, domain 1"/>
    <property type="match status" value="1"/>
</dbReference>
<organism evidence="2 3">
    <name type="scientific">Clonostachys solani</name>
    <dbReference type="NCBI Taxonomy" id="160281"/>
    <lineage>
        <taxon>Eukaryota</taxon>
        <taxon>Fungi</taxon>
        <taxon>Dikarya</taxon>
        <taxon>Ascomycota</taxon>
        <taxon>Pezizomycotina</taxon>
        <taxon>Sordariomycetes</taxon>
        <taxon>Hypocreomycetidae</taxon>
        <taxon>Hypocreales</taxon>
        <taxon>Bionectriaceae</taxon>
        <taxon>Clonostachys</taxon>
    </lineage>
</organism>
<reference evidence="3" key="1">
    <citation type="submission" date="2019-06" db="EMBL/GenBank/DDBJ databases">
        <authorList>
            <person name="Broberg M."/>
        </authorList>
    </citation>
    <scope>NUCLEOTIDE SEQUENCE [LARGE SCALE GENOMIC DNA]</scope>
</reference>
<reference evidence="2 3" key="2">
    <citation type="submission" date="2021-10" db="EMBL/GenBank/DDBJ databases">
        <authorList>
            <person name="Piombo E."/>
        </authorList>
    </citation>
    <scope>NUCLEOTIDE SEQUENCE [LARGE SCALE GENOMIC DNA]</scope>
</reference>
<sequence length="279" mass="31248">MATETSRLPILDHLVVLVPYHELQELPKRLESSLIVVEGGSHSDGLTLNKLIILPDGTYIELIAFRDNIDPERRKKHMWGTLKECQISDWAYTLQDEKEFAQVQDCIKAESSAQVTYQEPIPNGRLRPDGVELKWALSSAQDASLCPLWPGMAPFWCLDRTPRHLRVPYREEISTAAPFTKHPSGAYGISQVFVSVPQTDFLALSQVYEGVHGPAIESDPARKVWSWINHAGSDRGKQKVILTASSSQERHIGLTLVGDQDSPHSIQILEGLAFDFDVE</sequence>
<protein>
    <recommendedName>
        <fullName evidence="1">Glyoxalase-like domain-containing protein</fullName>
    </recommendedName>
</protein>
<evidence type="ECO:0000313" key="3">
    <source>
        <dbReference type="Proteomes" id="UP000775872"/>
    </source>
</evidence>
<keyword evidence="3" id="KW-1185">Reference proteome</keyword>
<dbReference type="Pfam" id="PF13468">
    <property type="entry name" value="Glyoxalase_3"/>
    <property type="match status" value="1"/>
</dbReference>
<proteinExistence type="predicted"/>
<dbReference type="InterPro" id="IPR025870">
    <property type="entry name" value="Glyoxalase-like_dom"/>
</dbReference>
<dbReference type="EMBL" id="CABFOC020000050">
    <property type="protein sequence ID" value="CAH0054577.1"/>
    <property type="molecule type" value="Genomic_DNA"/>
</dbReference>
<comment type="caution">
    <text evidence="2">The sequence shown here is derived from an EMBL/GenBank/DDBJ whole genome shotgun (WGS) entry which is preliminary data.</text>
</comment>
<dbReference type="AlphaFoldDB" id="A0A9P0EM54"/>
<dbReference type="OrthoDB" id="408973at2759"/>
<feature type="domain" description="Glyoxalase-like" evidence="1">
    <location>
        <begin position="11"/>
        <end position="203"/>
    </location>
</feature>
<dbReference type="PANTHER" id="PTHR40265">
    <property type="entry name" value="BLL2707 PROTEIN"/>
    <property type="match status" value="1"/>
</dbReference>
<evidence type="ECO:0000259" key="1">
    <source>
        <dbReference type="Pfam" id="PF13468"/>
    </source>
</evidence>
<dbReference type="InterPro" id="IPR029068">
    <property type="entry name" value="Glyas_Bleomycin-R_OHBP_Dase"/>
</dbReference>
<dbReference type="PANTHER" id="PTHR40265:SF1">
    <property type="entry name" value="GLYOXALASE-LIKE DOMAIN-CONTAINING PROTEIN"/>
    <property type="match status" value="1"/>
</dbReference>
<dbReference type="Proteomes" id="UP000775872">
    <property type="component" value="Unassembled WGS sequence"/>
</dbReference>